<keyword evidence="9 10" id="KW-0998">Cell outer membrane</keyword>
<dbReference type="InterPro" id="IPR036942">
    <property type="entry name" value="Beta-barrel_TonB_sf"/>
</dbReference>
<accession>A0A6L5WGB5</accession>
<keyword evidence="4 10" id="KW-0812">Transmembrane</keyword>
<dbReference type="PROSITE" id="PS52016">
    <property type="entry name" value="TONB_DEPENDENT_REC_3"/>
    <property type="match status" value="1"/>
</dbReference>
<dbReference type="RefSeq" id="WP_154570078.1">
    <property type="nucleotide sequence ID" value="NZ_VWSJ01000002.1"/>
</dbReference>
<evidence type="ECO:0000256" key="5">
    <source>
        <dbReference type="ARBA" id="ARBA00022729"/>
    </source>
</evidence>
<dbReference type="InterPro" id="IPR000531">
    <property type="entry name" value="Beta-barrel_TonB"/>
</dbReference>
<evidence type="ECO:0000259" key="12">
    <source>
        <dbReference type="Pfam" id="PF00593"/>
    </source>
</evidence>
<dbReference type="GO" id="GO:0015344">
    <property type="term" value="F:siderophore uptake transmembrane transporter activity"/>
    <property type="evidence" value="ECO:0007669"/>
    <property type="project" value="TreeGrafter"/>
</dbReference>
<dbReference type="InterPro" id="IPR037066">
    <property type="entry name" value="Plug_dom_sf"/>
</dbReference>
<evidence type="ECO:0000259" key="13">
    <source>
        <dbReference type="Pfam" id="PF07715"/>
    </source>
</evidence>
<evidence type="ECO:0000256" key="8">
    <source>
        <dbReference type="ARBA" id="ARBA00023170"/>
    </source>
</evidence>
<evidence type="ECO:0000256" key="2">
    <source>
        <dbReference type="ARBA" id="ARBA00022448"/>
    </source>
</evidence>
<dbReference type="InterPro" id="IPR039426">
    <property type="entry name" value="TonB-dep_rcpt-like"/>
</dbReference>
<evidence type="ECO:0000256" key="6">
    <source>
        <dbReference type="ARBA" id="ARBA00023077"/>
    </source>
</evidence>
<dbReference type="Proteomes" id="UP000476338">
    <property type="component" value="Unassembled WGS sequence"/>
</dbReference>
<evidence type="ECO:0000256" key="4">
    <source>
        <dbReference type="ARBA" id="ARBA00022692"/>
    </source>
</evidence>
<keyword evidence="7 10" id="KW-0472">Membrane</keyword>
<dbReference type="PANTHER" id="PTHR30069:SF29">
    <property type="entry name" value="HEMOGLOBIN AND HEMOGLOBIN-HAPTOGLOBIN-BINDING PROTEIN 1-RELATED"/>
    <property type="match status" value="1"/>
</dbReference>
<sequence>MKKSIFYLCILSFDILSAKPHHELDRVEIFGNQEEIKDKKIGKILKSDKILAKQQVSDIKDLVKYETGISVVESGRFGTSGYTIRGVDENRVAILVDGVSQAETISSQGFNEIFLGYGNFNNTRNSVEIETLKQATIQKGANSVKSGSGGLGGSVIFETKDARDYLIDKDWHFGIKAGYMDKNNEIFTSTSFAFKLKWIDFLAVKTKRFSKNIKNYGYKSYPEIAGKRRKKADPYDISKDSTLVKFAINPNGNNRIVFLADIYDVNSKGHDYSYSFTPSNHNTGIVKSQDGLRHTDDKSKRKNYSITFENYDENFFYDSMKFTFSNQKIKAKAYTEEKCQDGENCSNIKNPANIQVKNGQIKDQYGGGFTVEGSGINKKLINSKGEEQDKNYWSYKQLIGEKLWFDCSLFNCDALEVDVIDSYGNYKDKKIIKLNLRQTDENSKKIYGAYDWDSLDVKSRPDYWDVKNYAVIMPTNSGYLDRQWKDRDLNTDTKQFNLDFEKYFEVLNTEHDLSYGGLISKEDKSMVNKSGYDGSDAKWWAQPFQQIQNGKGIKCDVGFNGYACPVQETSSFLIPVETTTSAFYIGDYVRVNDWLAFDLSYRYDKSKHKPKYDPKSSPKIPDDMVKGLFIQPNLKPIERKHFTGGANYWDLPWQKRSEIDEKIKENKKHNEKELQENAQKNIEYFSRPKNYSNGSYLLGVDLDPLDFLRISAKYSKGFRNPTSDELYFTYKHPDFTISPNWNLETEIAKTKEMAVIFHNDLGYLSFSAFKQNYTNFIDLKYMGAQNFQIVGGVQRLDFYRYQNVNRKKAKVDGYEIDARLNLGQITNVLAGFSLNFKHTHQKGRFENENGEKLPINAIDPKKFVYGIGYVSPNKRYGFDVFLTSVSQKKAKDTYDMYWEHGGSAGINHTKQLRHRSGSYNVVDLLAFAKPLENLTLTFGAYNITDKKYLTWSSARSIRQFGTSNLIDQRTGEGIERFYEPGRNFKFTFEYAF</sequence>
<protein>
    <submittedName>
        <fullName evidence="14">TonB-dependent hemoglobin/transferrin/lactoferrin family receptor</fullName>
    </submittedName>
</protein>
<dbReference type="Gene3D" id="2.170.130.10">
    <property type="entry name" value="TonB-dependent receptor, plug domain"/>
    <property type="match status" value="1"/>
</dbReference>
<evidence type="ECO:0000256" key="11">
    <source>
        <dbReference type="RuleBase" id="RU003357"/>
    </source>
</evidence>
<reference evidence="14 15" key="2">
    <citation type="submission" date="2020-03" db="EMBL/GenBank/DDBJ databases">
        <title>Campylobacter portucalensis sp. nov., a new species of Campylobacter isolated from the reproductive tract of bulls.</title>
        <authorList>
            <person name="Silva M.F."/>
            <person name="Pereira G."/>
            <person name="Carneiro C."/>
            <person name="Hemphill A."/>
            <person name="Mateus L."/>
            <person name="Lopes-Da-Costa L."/>
            <person name="Silva E."/>
        </authorList>
    </citation>
    <scope>NUCLEOTIDE SEQUENCE [LARGE SCALE GENOMIC DNA]</scope>
    <source>
        <strain evidence="14 15">FMV-PI01</strain>
    </source>
</reference>
<dbReference type="InterPro" id="IPR010949">
    <property type="entry name" value="TonB_Hb/transfer/lactofer_rcpt"/>
</dbReference>
<feature type="domain" description="TonB-dependent receptor-like beta-barrel" evidence="12">
    <location>
        <begin position="446"/>
        <end position="943"/>
    </location>
</feature>
<dbReference type="Gene3D" id="2.40.170.20">
    <property type="entry name" value="TonB-dependent receptor, beta-barrel domain"/>
    <property type="match status" value="2"/>
</dbReference>
<name>A0A6L5WGB5_9BACT</name>
<dbReference type="PROSITE" id="PS01156">
    <property type="entry name" value="TONB_DEPENDENT_REC_2"/>
    <property type="match status" value="1"/>
</dbReference>
<dbReference type="EMBL" id="VWSJ01000002">
    <property type="protein sequence ID" value="MSN95806.1"/>
    <property type="molecule type" value="Genomic_DNA"/>
</dbReference>
<keyword evidence="5" id="KW-0732">Signal</keyword>
<evidence type="ECO:0000256" key="3">
    <source>
        <dbReference type="ARBA" id="ARBA00022452"/>
    </source>
</evidence>
<evidence type="ECO:0000256" key="9">
    <source>
        <dbReference type="ARBA" id="ARBA00023237"/>
    </source>
</evidence>
<dbReference type="InterPro" id="IPR010917">
    <property type="entry name" value="TonB_rcpt_CS"/>
</dbReference>
<evidence type="ECO:0000256" key="10">
    <source>
        <dbReference type="PROSITE-ProRule" id="PRU01360"/>
    </source>
</evidence>
<keyword evidence="6 11" id="KW-0798">TonB box</keyword>
<dbReference type="NCBIfam" id="TIGR01786">
    <property type="entry name" value="TonB-hemlactrns"/>
    <property type="match status" value="1"/>
</dbReference>
<dbReference type="Pfam" id="PF00593">
    <property type="entry name" value="TonB_dep_Rec_b-barrel"/>
    <property type="match status" value="1"/>
</dbReference>
<feature type="domain" description="TonB-dependent receptor plug" evidence="13">
    <location>
        <begin position="49"/>
        <end position="153"/>
    </location>
</feature>
<reference evidence="14 15" key="1">
    <citation type="submission" date="2019-09" db="EMBL/GenBank/DDBJ databases">
        <authorList>
            <person name="Silva M."/>
            <person name="Pereira G."/>
            <person name="Lopes-Da-Costa L."/>
            <person name="Silva E."/>
        </authorList>
    </citation>
    <scope>NUCLEOTIDE SEQUENCE [LARGE SCALE GENOMIC DNA]</scope>
    <source>
        <strain evidence="14 15">FMV-PI01</strain>
    </source>
</reference>
<organism evidence="14 15">
    <name type="scientific">Campylobacter portucalensis</name>
    <dbReference type="NCBI Taxonomy" id="2608384"/>
    <lineage>
        <taxon>Bacteria</taxon>
        <taxon>Pseudomonadati</taxon>
        <taxon>Campylobacterota</taxon>
        <taxon>Epsilonproteobacteria</taxon>
        <taxon>Campylobacterales</taxon>
        <taxon>Campylobacteraceae</taxon>
        <taxon>Campylobacter</taxon>
    </lineage>
</organism>
<evidence type="ECO:0000256" key="7">
    <source>
        <dbReference type="ARBA" id="ARBA00023136"/>
    </source>
</evidence>
<comment type="subcellular location">
    <subcellularLocation>
        <location evidence="1 10">Cell outer membrane</location>
        <topology evidence="1 10">Multi-pass membrane protein</topology>
    </subcellularLocation>
</comment>
<dbReference type="PANTHER" id="PTHR30069">
    <property type="entry name" value="TONB-DEPENDENT OUTER MEMBRANE RECEPTOR"/>
    <property type="match status" value="1"/>
</dbReference>
<dbReference type="GO" id="GO:0044718">
    <property type="term" value="P:siderophore transmembrane transport"/>
    <property type="evidence" value="ECO:0007669"/>
    <property type="project" value="TreeGrafter"/>
</dbReference>
<evidence type="ECO:0000313" key="15">
    <source>
        <dbReference type="Proteomes" id="UP000476338"/>
    </source>
</evidence>
<keyword evidence="2 10" id="KW-0813">Transport</keyword>
<proteinExistence type="inferred from homology"/>
<comment type="similarity">
    <text evidence="10 11">Belongs to the TonB-dependent receptor family.</text>
</comment>
<dbReference type="SUPFAM" id="SSF56935">
    <property type="entry name" value="Porins"/>
    <property type="match status" value="1"/>
</dbReference>
<gene>
    <name evidence="14" type="ORF">F1B92_01110</name>
</gene>
<dbReference type="GO" id="GO:0009279">
    <property type="term" value="C:cell outer membrane"/>
    <property type="evidence" value="ECO:0007669"/>
    <property type="project" value="UniProtKB-SubCell"/>
</dbReference>
<comment type="caution">
    <text evidence="14">The sequence shown here is derived from an EMBL/GenBank/DDBJ whole genome shotgun (WGS) entry which is preliminary data.</text>
</comment>
<dbReference type="AlphaFoldDB" id="A0A6L5WGB5"/>
<evidence type="ECO:0000256" key="1">
    <source>
        <dbReference type="ARBA" id="ARBA00004571"/>
    </source>
</evidence>
<keyword evidence="15" id="KW-1185">Reference proteome</keyword>
<dbReference type="Pfam" id="PF07715">
    <property type="entry name" value="Plug"/>
    <property type="match status" value="1"/>
</dbReference>
<evidence type="ECO:0000313" key="14">
    <source>
        <dbReference type="EMBL" id="MSN95806.1"/>
    </source>
</evidence>
<keyword evidence="8 14" id="KW-0675">Receptor</keyword>
<dbReference type="InterPro" id="IPR012910">
    <property type="entry name" value="Plug_dom"/>
</dbReference>
<keyword evidence="3 10" id="KW-1134">Transmembrane beta strand</keyword>